<gene>
    <name evidence="2" type="ORF">GCM10023186_26230</name>
</gene>
<dbReference type="EMBL" id="BAABHA010000008">
    <property type="protein sequence ID" value="GAA4384250.1"/>
    <property type="molecule type" value="Genomic_DNA"/>
</dbReference>
<evidence type="ECO:0000313" key="3">
    <source>
        <dbReference type="Proteomes" id="UP001500454"/>
    </source>
</evidence>
<proteinExistence type="predicted"/>
<reference evidence="3" key="1">
    <citation type="journal article" date="2019" name="Int. J. Syst. Evol. Microbiol.">
        <title>The Global Catalogue of Microorganisms (GCM) 10K type strain sequencing project: providing services to taxonomists for standard genome sequencing and annotation.</title>
        <authorList>
            <consortium name="The Broad Institute Genomics Platform"/>
            <consortium name="The Broad Institute Genome Sequencing Center for Infectious Disease"/>
            <person name="Wu L."/>
            <person name="Ma J."/>
        </authorList>
    </citation>
    <scope>NUCLEOTIDE SEQUENCE [LARGE SCALE GENOMIC DNA]</scope>
    <source>
        <strain evidence="3">JCM 17924</strain>
    </source>
</reference>
<feature type="transmembrane region" description="Helical" evidence="1">
    <location>
        <begin position="63"/>
        <end position="83"/>
    </location>
</feature>
<name>A0ABP8J373_9BACT</name>
<keyword evidence="1" id="KW-0812">Transmembrane</keyword>
<evidence type="ECO:0000313" key="2">
    <source>
        <dbReference type="EMBL" id="GAA4384250.1"/>
    </source>
</evidence>
<feature type="transmembrane region" description="Helical" evidence="1">
    <location>
        <begin position="18"/>
        <end position="51"/>
    </location>
</feature>
<keyword evidence="3" id="KW-1185">Reference proteome</keyword>
<protein>
    <recommendedName>
        <fullName evidence="4">AI-2E family transporter</fullName>
    </recommendedName>
</protein>
<comment type="caution">
    <text evidence="2">The sequence shown here is derived from an EMBL/GenBank/DDBJ whole genome shotgun (WGS) entry which is preliminary data.</text>
</comment>
<keyword evidence="1" id="KW-1133">Transmembrane helix</keyword>
<organism evidence="2 3">
    <name type="scientific">Hymenobacter koreensis</name>
    <dbReference type="NCBI Taxonomy" id="1084523"/>
    <lineage>
        <taxon>Bacteria</taxon>
        <taxon>Pseudomonadati</taxon>
        <taxon>Bacteroidota</taxon>
        <taxon>Cytophagia</taxon>
        <taxon>Cytophagales</taxon>
        <taxon>Hymenobacteraceae</taxon>
        <taxon>Hymenobacter</taxon>
    </lineage>
</organism>
<accession>A0ABP8J373</accession>
<dbReference type="RefSeq" id="WP_345224882.1">
    <property type="nucleotide sequence ID" value="NZ_BAABHA010000008.1"/>
</dbReference>
<evidence type="ECO:0000256" key="1">
    <source>
        <dbReference type="SAM" id="Phobius"/>
    </source>
</evidence>
<dbReference type="Proteomes" id="UP001500454">
    <property type="component" value="Unassembled WGS sequence"/>
</dbReference>
<evidence type="ECO:0008006" key="4">
    <source>
        <dbReference type="Google" id="ProtNLM"/>
    </source>
</evidence>
<sequence length="97" mass="10463">MAEKILKSKTSPANVLSWIFGVVVVIIGVLNLLLVHAVPGAAYLLVSLLYFPPTNTFLKEKVGFGIPGLVKILLGIVIIQFTLGVSDLGDMLDKWTL</sequence>
<keyword evidence="1" id="KW-0472">Membrane</keyword>